<dbReference type="InterPro" id="IPR041085">
    <property type="entry name" value="TSAP1_C"/>
</dbReference>
<sequence length="60" mass="6965">METTSLAENRDEDPIADPNLHLNIEELEFMMKSEELYDSLMNCHWQPSDTVHSKIPDESS</sequence>
<dbReference type="Pfam" id="PF17654">
    <property type="entry name" value="Trnau1ap"/>
    <property type="match status" value="1"/>
</dbReference>
<accession>A0A9L0RCW4</accession>
<dbReference type="PANTHER" id="PTHR37457:SF1">
    <property type="entry name" value="SIMILAR TO HUMAN CHROMOSOME 6 OPEN READING FRAME 52"/>
    <property type="match status" value="1"/>
</dbReference>
<dbReference type="Ensembl" id="ENSECAT00000111447.1">
    <property type="protein sequence ID" value="ENSECAP00000060328.1"/>
    <property type="gene ID" value="ENSECAG00000052189.1"/>
</dbReference>
<dbReference type="AlphaFoldDB" id="A0A9L0RCW4"/>
<dbReference type="PANTHER" id="PTHR37457">
    <property type="entry name" value="TRNA SELENOCYSTEINE 1-ASSOCIATED PROTEIN 1-RELATED"/>
    <property type="match status" value="1"/>
</dbReference>
<reference evidence="2 3" key="1">
    <citation type="journal article" date="2009" name="Science">
        <title>Genome sequence, comparative analysis, and population genetics of the domestic horse.</title>
        <authorList>
            <consortium name="Broad Institute Genome Sequencing Platform"/>
            <consortium name="Broad Institute Whole Genome Assembly Team"/>
            <person name="Wade C.M."/>
            <person name="Giulotto E."/>
            <person name="Sigurdsson S."/>
            <person name="Zoli M."/>
            <person name="Gnerre S."/>
            <person name="Imsland F."/>
            <person name="Lear T.L."/>
            <person name="Adelson D.L."/>
            <person name="Bailey E."/>
            <person name="Bellone R.R."/>
            <person name="Bloecker H."/>
            <person name="Distl O."/>
            <person name="Edgar R.C."/>
            <person name="Garber M."/>
            <person name="Leeb T."/>
            <person name="Mauceli E."/>
            <person name="MacLeod J.N."/>
            <person name="Penedo M.C.T."/>
            <person name="Raison J.M."/>
            <person name="Sharpe T."/>
            <person name="Vogel J."/>
            <person name="Andersson L."/>
            <person name="Antczak D.F."/>
            <person name="Biagi T."/>
            <person name="Binns M.M."/>
            <person name="Chowdhary B.P."/>
            <person name="Coleman S.J."/>
            <person name="Della Valle G."/>
            <person name="Fryc S."/>
            <person name="Guerin G."/>
            <person name="Hasegawa T."/>
            <person name="Hill E.W."/>
            <person name="Jurka J."/>
            <person name="Kiialainen A."/>
            <person name="Lindgren G."/>
            <person name="Liu J."/>
            <person name="Magnani E."/>
            <person name="Mickelson J.R."/>
            <person name="Murray J."/>
            <person name="Nergadze S.G."/>
            <person name="Onofrio R."/>
            <person name="Pedroni S."/>
            <person name="Piras M.F."/>
            <person name="Raudsepp T."/>
            <person name="Rocchi M."/>
            <person name="Roeed K.H."/>
            <person name="Ryder O.A."/>
            <person name="Searle S."/>
            <person name="Skow L."/>
            <person name="Swinburne J.E."/>
            <person name="Syvaenen A.C."/>
            <person name="Tozaki T."/>
            <person name="Valberg S.J."/>
            <person name="Vaudin M."/>
            <person name="White J.R."/>
            <person name="Zody M.C."/>
            <person name="Lander E.S."/>
            <person name="Lindblad-Toh K."/>
        </authorList>
    </citation>
    <scope>NUCLEOTIDE SEQUENCE [LARGE SCALE GENOMIC DNA]</scope>
    <source>
        <strain evidence="2 3">Thoroughbred</strain>
    </source>
</reference>
<evidence type="ECO:0000259" key="1">
    <source>
        <dbReference type="Pfam" id="PF17654"/>
    </source>
</evidence>
<proteinExistence type="predicted"/>
<name>A0A9L0RCW4_HORSE</name>
<keyword evidence="3" id="KW-1185">Reference proteome</keyword>
<dbReference type="GeneTree" id="ENSGT00990000204394"/>
<evidence type="ECO:0000313" key="3">
    <source>
        <dbReference type="Proteomes" id="UP000002281"/>
    </source>
</evidence>
<evidence type="ECO:0000313" key="2">
    <source>
        <dbReference type="Ensembl" id="ENSECAP00000060328.1"/>
    </source>
</evidence>
<reference evidence="2" key="2">
    <citation type="submission" date="2025-08" db="UniProtKB">
        <authorList>
            <consortium name="Ensembl"/>
        </authorList>
    </citation>
    <scope>IDENTIFICATION</scope>
    <source>
        <strain evidence="2">Thoroughbred</strain>
    </source>
</reference>
<feature type="domain" description="tRNA selenocysteine 1-associated protein 1 C-terminal" evidence="1">
    <location>
        <begin position="2"/>
        <end position="56"/>
    </location>
</feature>
<dbReference type="InterPro" id="IPR040434">
    <property type="entry name" value="TSAP1"/>
</dbReference>
<reference evidence="2" key="3">
    <citation type="submission" date="2025-09" db="UniProtKB">
        <authorList>
            <consortium name="Ensembl"/>
        </authorList>
    </citation>
    <scope>IDENTIFICATION</scope>
    <source>
        <strain evidence="2">Thoroughbred</strain>
    </source>
</reference>
<organism evidence="2 3">
    <name type="scientific">Equus caballus</name>
    <name type="common">Horse</name>
    <dbReference type="NCBI Taxonomy" id="9796"/>
    <lineage>
        <taxon>Eukaryota</taxon>
        <taxon>Metazoa</taxon>
        <taxon>Chordata</taxon>
        <taxon>Craniata</taxon>
        <taxon>Vertebrata</taxon>
        <taxon>Euteleostomi</taxon>
        <taxon>Mammalia</taxon>
        <taxon>Eutheria</taxon>
        <taxon>Laurasiatheria</taxon>
        <taxon>Perissodactyla</taxon>
        <taxon>Equidae</taxon>
        <taxon>Equus</taxon>
    </lineage>
</organism>
<protein>
    <recommendedName>
        <fullName evidence="1">tRNA selenocysteine 1-associated protein 1 C-terminal domain-containing protein</fullName>
    </recommendedName>
</protein>
<dbReference type="Proteomes" id="UP000002281">
    <property type="component" value="Chromosome 20"/>
</dbReference>